<accession>A0A7S2MUW5</accession>
<feature type="signal peptide" evidence="1">
    <location>
        <begin position="1"/>
        <end position="16"/>
    </location>
</feature>
<sequence length="208" mass="22305">MLLFLATLGLAPVQHATPRILPAGSPLHQEPPTLLLFIKQHYLPLACTQMAFVRGTADVVSQHIQLLHDVTNENIWNLDVATMVAVTPSLFRAINMDHVSAMATTGFFVSGLGGALWLRHLEGALGPSREPRNVLYKTAADYLCWSPIVITLNIMLVQLLTGSDLEVALQTTMLGLPSLMVPGADGSTLPLAASLSFSLPSPGLTHPI</sequence>
<keyword evidence="1" id="KW-0732">Signal</keyword>
<dbReference type="EMBL" id="HBGU01054728">
    <property type="protein sequence ID" value="CAD9503880.1"/>
    <property type="molecule type" value="Transcribed_RNA"/>
</dbReference>
<organism evidence="2">
    <name type="scientific">Haptolina brevifila</name>
    <dbReference type="NCBI Taxonomy" id="156173"/>
    <lineage>
        <taxon>Eukaryota</taxon>
        <taxon>Haptista</taxon>
        <taxon>Haptophyta</taxon>
        <taxon>Prymnesiophyceae</taxon>
        <taxon>Prymnesiales</taxon>
        <taxon>Prymnesiaceae</taxon>
        <taxon>Haptolina</taxon>
    </lineage>
</organism>
<evidence type="ECO:0000256" key="1">
    <source>
        <dbReference type="SAM" id="SignalP"/>
    </source>
</evidence>
<feature type="chain" id="PRO_5030538471" evidence="1">
    <location>
        <begin position="17"/>
        <end position="208"/>
    </location>
</feature>
<name>A0A7S2MUW5_9EUKA</name>
<gene>
    <name evidence="2" type="ORF">CBRE1094_LOCUS29905</name>
</gene>
<proteinExistence type="predicted"/>
<evidence type="ECO:0000313" key="2">
    <source>
        <dbReference type="EMBL" id="CAD9503880.1"/>
    </source>
</evidence>
<protein>
    <submittedName>
        <fullName evidence="2">Uncharacterized protein</fullName>
    </submittedName>
</protein>
<reference evidence="2" key="1">
    <citation type="submission" date="2021-01" db="EMBL/GenBank/DDBJ databases">
        <authorList>
            <person name="Corre E."/>
            <person name="Pelletier E."/>
            <person name="Niang G."/>
            <person name="Scheremetjew M."/>
            <person name="Finn R."/>
            <person name="Kale V."/>
            <person name="Holt S."/>
            <person name="Cochrane G."/>
            <person name="Meng A."/>
            <person name="Brown T."/>
            <person name="Cohen L."/>
        </authorList>
    </citation>
    <scope>NUCLEOTIDE SEQUENCE</scope>
    <source>
        <strain evidence="2">UTEX LB 985</strain>
    </source>
</reference>
<dbReference type="AlphaFoldDB" id="A0A7S2MUW5"/>